<comment type="subcellular location">
    <subcellularLocation>
        <location evidence="1 8">Nucleus</location>
    </subcellularLocation>
</comment>
<name>A0A0N4YXZ2_NIPBR</name>
<comment type="pathway">
    <text evidence="8">tRNA modification; N(7)-methylguanine-tRNA biosynthesis.</text>
</comment>
<accession>A0A0N4YXZ2</accession>
<dbReference type="Pfam" id="PF00400">
    <property type="entry name" value="WD40"/>
    <property type="match status" value="1"/>
</dbReference>
<dbReference type="SUPFAM" id="SSF50978">
    <property type="entry name" value="WD40 repeat-like"/>
    <property type="match status" value="1"/>
</dbReference>
<gene>
    <name evidence="9" type="ORF">NBR_LOCUS22115</name>
</gene>
<keyword evidence="10" id="KW-1185">Reference proteome</keyword>
<dbReference type="SMART" id="SM00320">
    <property type="entry name" value="WD40"/>
    <property type="match status" value="4"/>
</dbReference>
<dbReference type="HAMAP" id="MF_03056">
    <property type="entry name" value="TRM82"/>
    <property type="match status" value="1"/>
</dbReference>
<sequence>MATVCSTDDRLLVCASSKVFSAHLELHGLVVEVRDYQLLLFKNCFDVKNVSDSLPFPRKDAENGNDSQKKGDNTDVQILCSAVSNDSSLLAVATSSKTVLILDLPSLEFRRGFRIPKAPTSLTFDLDDSHVVVGDRAGHVCRYTVGPSSTSGYVDMNGEESPYEGEPLTSSISMVLDVALSRNGKFLFIADRDEKVRVSRYPKAYVIQSFCLGHSAYVSSLAVCGDRLFSSGGDGIIFEWDPENGTPVAQSDKLGDEPIRRIVLLEKDKADRIVAIVGGSILLLDESLKPVKTIKTSEFLMDMIPFAGRVIAASSNGLIEFNLSDGTSHSVEVPDELAQALSLSKDPISNYFKNVTHQNIEEYYKRKIQVKNVIF</sequence>
<dbReference type="InterPro" id="IPR001680">
    <property type="entry name" value="WD40_rpt"/>
</dbReference>
<dbReference type="GO" id="GO:0005829">
    <property type="term" value="C:cytosol"/>
    <property type="evidence" value="ECO:0007669"/>
    <property type="project" value="TreeGrafter"/>
</dbReference>
<dbReference type="WBParaSite" id="NBR_0002211401-mRNA-1">
    <property type="protein sequence ID" value="NBR_0002211401-mRNA-1"/>
    <property type="gene ID" value="NBR_0002211401"/>
</dbReference>
<proteinExistence type="inferred from homology"/>
<keyword evidence="2 8" id="KW-0853">WD repeat</keyword>
<dbReference type="Gene3D" id="2.130.10.10">
    <property type="entry name" value="YVTN repeat-like/Quinoprotein amine dehydrogenase"/>
    <property type="match status" value="1"/>
</dbReference>
<comment type="function">
    <text evidence="6">Required for the Mettl1-dependent formation of N(7)-methylguanine at position 46 (m7G46) in tRNA. In the Mettl1-wuho methyltransferase complex, it is required to stabilize and induce conformational changes of the catalytic subunit. Required for binding of nanos mRNA and repression of translation by the mei-P26-bgcn-bam-sxl complex. May cooperate with mei-P26 and nanos to derepress the BMP signaling pathway. May cooperate with mei-P26 to suppress expression of a subset of microRNAs. May cooperate with mei-P26 to regulate bam expression levels in germline cells during gametogenesis. Required to promote mitosis to meiosis transition during gametogenesis. May regulate germline cell division in part by regulating ribosome biogenesis.</text>
</comment>
<dbReference type="InterPro" id="IPR015943">
    <property type="entry name" value="WD40/YVTN_repeat-like_dom_sf"/>
</dbReference>
<evidence type="ECO:0000256" key="2">
    <source>
        <dbReference type="ARBA" id="ARBA00022574"/>
    </source>
</evidence>
<protein>
    <recommendedName>
        <fullName evidence="8">tRNA (guanine-N(7)-)-methyltransferase non-catalytic subunit</fullName>
    </recommendedName>
    <alternativeName>
        <fullName evidence="8">WD repeat-containing protein 4 homolog</fullName>
    </alternativeName>
</protein>
<comment type="similarity">
    <text evidence="8">Belongs to the WD repeat TRM82 family.</text>
</comment>
<dbReference type="GO" id="GO:0005634">
    <property type="term" value="C:nucleus"/>
    <property type="evidence" value="ECO:0007669"/>
    <property type="project" value="UniProtKB-SubCell"/>
</dbReference>
<dbReference type="InterPro" id="IPR028884">
    <property type="entry name" value="Trm82"/>
</dbReference>
<evidence type="ECO:0000256" key="4">
    <source>
        <dbReference type="ARBA" id="ARBA00022737"/>
    </source>
</evidence>
<reference evidence="9 10" key="2">
    <citation type="submission" date="2018-11" db="EMBL/GenBank/DDBJ databases">
        <authorList>
            <consortium name="Pathogen Informatics"/>
        </authorList>
    </citation>
    <scope>NUCLEOTIDE SEQUENCE [LARGE SCALE GENOMIC DNA]</scope>
</reference>
<dbReference type="InterPro" id="IPR036322">
    <property type="entry name" value="WD40_repeat_dom_sf"/>
</dbReference>
<evidence type="ECO:0000313" key="10">
    <source>
        <dbReference type="Proteomes" id="UP000271162"/>
    </source>
</evidence>
<evidence type="ECO:0000313" key="11">
    <source>
        <dbReference type="WBParaSite" id="NBR_0002211401-mRNA-1"/>
    </source>
</evidence>
<dbReference type="PANTHER" id="PTHR16288">
    <property type="entry name" value="WD40 REPEAT PROTEIN 4"/>
    <property type="match status" value="1"/>
</dbReference>
<reference evidence="11" key="1">
    <citation type="submission" date="2017-02" db="UniProtKB">
        <authorList>
            <consortium name="WormBaseParasite"/>
        </authorList>
    </citation>
    <scope>IDENTIFICATION</scope>
</reference>
<dbReference type="EMBL" id="UYSL01027413">
    <property type="protein sequence ID" value="VDL86707.1"/>
    <property type="molecule type" value="Genomic_DNA"/>
</dbReference>
<organism evidence="11">
    <name type="scientific">Nippostrongylus brasiliensis</name>
    <name type="common">Rat hookworm</name>
    <dbReference type="NCBI Taxonomy" id="27835"/>
    <lineage>
        <taxon>Eukaryota</taxon>
        <taxon>Metazoa</taxon>
        <taxon>Ecdysozoa</taxon>
        <taxon>Nematoda</taxon>
        <taxon>Chromadorea</taxon>
        <taxon>Rhabditida</taxon>
        <taxon>Rhabditina</taxon>
        <taxon>Rhabditomorpha</taxon>
        <taxon>Strongyloidea</taxon>
        <taxon>Heligmosomidae</taxon>
        <taxon>Nippostrongylus</taxon>
    </lineage>
</organism>
<dbReference type="GO" id="GO:0043527">
    <property type="term" value="C:tRNA methyltransferase complex"/>
    <property type="evidence" value="ECO:0007669"/>
    <property type="project" value="TreeGrafter"/>
</dbReference>
<keyword evidence="5 8" id="KW-0539">Nucleus</keyword>
<evidence type="ECO:0000256" key="8">
    <source>
        <dbReference type="HAMAP-Rule" id="MF_03056"/>
    </source>
</evidence>
<evidence type="ECO:0000256" key="3">
    <source>
        <dbReference type="ARBA" id="ARBA00022694"/>
    </source>
</evidence>
<evidence type="ECO:0000313" key="9">
    <source>
        <dbReference type="EMBL" id="VDL86707.1"/>
    </source>
</evidence>
<evidence type="ECO:0000256" key="7">
    <source>
        <dbReference type="ARBA" id="ARBA00093542"/>
    </source>
</evidence>
<keyword evidence="4 8" id="KW-0677">Repeat</keyword>
<comment type="function">
    <text evidence="8">Required for the formation of N(7)-methylguanine at position 46 (m7G46) in tRNA. In the complex, it is required to stabilize and induce conformational changes of the catalytic subunit.</text>
</comment>
<comment type="subunit">
    <text evidence="7">Forms a heterodimer with the catalytic subunit Mettl1. Interacts with mei-P26 and weakly interacts with bgcn; required for the function or formation of the mei-P26-bgcn-bam-sxl complex. Interacts with nanos; may be involved in mei-P26-dependent derepression of the BMP signaling pathway. Interacts with Myc; the interaction may be mediated by mei-P26 and may be involved in the regulation of ribosome biogenesis.</text>
</comment>
<dbReference type="STRING" id="27835.A0A0N4YXZ2"/>
<dbReference type="PANTHER" id="PTHR16288:SF0">
    <property type="entry name" value="TRNA (GUANINE-N(7)-)-METHYLTRANSFERASE NON-CATALYTIC SUBUNIT WDR4"/>
    <property type="match status" value="1"/>
</dbReference>
<dbReference type="OMA" id="IFEHCKT"/>
<evidence type="ECO:0000256" key="1">
    <source>
        <dbReference type="ARBA" id="ARBA00004123"/>
    </source>
</evidence>
<dbReference type="Proteomes" id="UP000271162">
    <property type="component" value="Unassembled WGS sequence"/>
</dbReference>
<evidence type="ECO:0000256" key="5">
    <source>
        <dbReference type="ARBA" id="ARBA00023242"/>
    </source>
</evidence>
<dbReference type="GO" id="GO:0106004">
    <property type="term" value="P:tRNA (guanine-N7)-methylation"/>
    <property type="evidence" value="ECO:0007669"/>
    <property type="project" value="UniProtKB-UniRule"/>
</dbReference>
<dbReference type="UniPathway" id="UPA00989"/>
<keyword evidence="3 8" id="KW-0819">tRNA processing</keyword>
<evidence type="ECO:0000256" key="6">
    <source>
        <dbReference type="ARBA" id="ARBA00093337"/>
    </source>
</evidence>
<dbReference type="AlphaFoldDB" id="A0A0N4YXZ2"/>